<evidence type="ECO:0000313" key="3">
    <source>
        <dbReference type="Proteomes" id="UP001597283"/>
    </source>
</evidence>
<protein>
    <recommendedName>
        <fullName evidence="4">DoxX family protein</fullName>
    </recommendedName>
</protein>
<organism evidence="2 3">
    <name type="scientific">Sphingomonas floccifaciens</name>
    <dbReference type="NCBI Taxonomy" id="1844115"/>
    <lineage>
        <taxon>Bacteria</taxon>
        <taxon>Pseudomonadati</taxon>
        <taxon>Pseudomonadota</taxon>
        <taxon>Alphaproteobacteria</taxon>
        <taxon>Sphingomonadales</taxon>
        <taxon>Sphingomonadaceae</taxon>
        <taxon>Sphingomonas</taxon>
    </lineage>
</organism>
<keyword evidence="1" id="KW-0812">Transmembrane</keyword>
<sequence>MLTIGGALKIAFGSLFLLQGAGVVRWPASSFMIGNSVWIAGGLVIVIVGAAELIVARRWLTPKAR</sequence>
<name>A0ABW4NGF4_9SPHN</name>
<keyword evidence="1" id="KW-1133">Transmembrane helix</keyword>
<feature type="transmembrane region" description="Helical" evidence="1">
    <location>
        <begin position="36"/>
        <end position="56"/>
    </location>
</feature>
<keyword evidence="3" id="KW-1185">Reference proteome</keyword>
<dbReference type="RefSeq" id="WP_380941292.1">
    <property type="nucleotide sequence ID" value="NZ_JBHUFC010000006.1"/>
</dbReference>
<evidence type="ECO:0000313" key="2">
    <source>
        <dbReference type="EMBL" id="MFD1788921.1"/>
    </source>
</evidence>
<gene>
    <name evidence="2" type="ORF">ACFSC3_15250</name>
</gene>
<comment type="caution">
    <text evidence="2">The sequence shown here is derived from an EMBL/GenBank/DDBJ whole genome shotgun (WGS) entry which is preliminary data.</text>
</comment>
<keyword evidence="1" id="KW-0472">Membrane</keyword>
<dbReference type="Proteomes" id="UP001597283">
    <property type="component" value="Unassembled WGS sequence"/>
</dbReference>
<accession>A0ABW4NGF4</accession>
<proteinExistence type="predicted"/>
<evidence type="ECO:0000256" key="1">
    <source>
        <dbReference type="SAM" id="Phobius"/>
    </source>
</evidence>
<evidence type="ECO:0008006" key="4">
    <source>
        <dbReference type="Google" id="ProtNLM"/>
    </source>
</evidence>
<dbReference type="EMBL" id="JBHUFC010000006">
    <property type="protein sequence ID" value="MFD1788921.1"/>
    <property type="molecule type" value="Genomic_DNA"/>
</dbReference>
<reference evidence="3" key="1">
    <citation type="journal article" date="2019" name="Int. J. Syst. Evol. Microbiol.">
        <title>The Global Catalogue of Microorganisms (GCM) 10K type strain sequencing project: providing services to taxonomists for standard genome sequencing and annotation.</title>
        <authorList>
            <consortium name="The Broad Institute Genomics Platform"/>
            <consortium name="The Broad Institute Genome Sequencing Center for Infectious Disease"/>
            <person name="Wu L."/>
            <person name="Ma J."/>
        </authorList>
    </citation>
    <scope>NUCLEOTIDE SEQUENCE [LARGE SCALE GENOMIC DNA]</scope>
    <source>
        <strain evidence="3">Q85</strain>
    </source>
</reference>